<dbReference type="Gene3D" id="1.25.40.10">
    <property type="entry name" value="Tetratricopeptide repeat domain"/>
    <property type="match status" value="1"/>
</dbReference>
<keyword evidence="1" id="KW-0802">TPR repeat</keyword>
<keyword evidence="2" id="KW-0732">Signal</keyword>
<name>A0A096C0E5_9BACT</name>
<organism evidence="3 4">
    <name type="scientific">Prevotella disiens DNF00882</name>
    <dbReference type="NCBI Taxonomy" id="1401075"/>
    <lineage>
        <taxon>Bacteria</taxon>
        <taxon>Pseudomonadati</taxon>
        <taxon>Bacteroidota</taxon>
        <taxon>Bacteroidia</taxon>
        <taxon>Bacteroidales</taxon>
        <taxon>Prevotellaceae</taxon>
        <taxon>Prevotella</taxon>
    </lineage>
</organism>
<dbReference type="AlphaFoldDB" id="A0A096C0E5"/>
<comment type="caution">
    <text evidence="3">The sequence shown here is derived from an EMBL/GenBank/DDBJ whole genome shotgun (WGS) entry which is preliminary data.</text>
</comment>
<dbReference type="InterPro" id="IPR011990">
    <property type="entry name" value="TPR-like_helical_dom_sf"/>
</dbReference>
<proteinExistence type="predicted"/>
<sequence>MKKIVIFILMVCPLLVSAQKKQISTAKDLVRAGKDLTKAEKSMRILLSDSANHYNVKAWVVLCDALTKQYEQGNEKLYLKQKYDTAAFFKITKRMFETMASFDSIDARIDTERPVQPKYREKHAKLLNSIRPNLFNGGVYFIHTKDYQTAFKYFDNYIVSDKQSLFAGYDYAKNDRLMPHAAYWAMYCGYKLKDTEKTMRHLKLAERDSSMLNFVRQYEADAYLVKKDTIRYIKALKEGFEAYPNFAFFFPRLVEYYAKIGDYQAALEVTNRALEADSTSVLFRFAKSTTLLNLGKYKECIAICEKLLAENDKFADAYCNIGLAYFDQAIELDKVQQGRVNRAKINKLYEKALPFLERYRAMAPLERDKWLAPLYTIYLNLNMGTEFDEIDKLRNGKK</sequence>
<accession>A0A096C0E5</accession>
<feature type="signal peptide" evidence="2">
    <location>
        <begin position="1"/>
        <end position="18"/>
    </location>
</feature>
<dbReference type="InterPro" id="IPR019734">
    <property type="entry name" value="TPR_rpt"/>
</dbReference>
<evidence type="ECO:0000256" key="2">
    <source>
        <dbReference type="SAM" id="SignalP"/>
    </source>
</evidence>
<feature type="repeat" description="TPR" evidence="1">
    <location>
        <begin position="247"/>
        <end position="280"/>
    </location>
</feature>
<evidence type="ECO:0000313" key="3">
    <source>
        <dbReference type="EMBL" id="KGF48487.1"/>
    </source>
</evidence>
<dbReference type="PROSITE" id="PS50005">
    <property type="entry name" value="TPR"/>
    <property type="match status" value="1"/>
</dbReference>
<dbReference type="Proteomes" id="UP000029538">
    <property type="component" value="Unassembled WGS sequence"/>
</dbReference>
<dbReference type="SUPFAM" id="SSF48452">
    <property type="entry name" value="TPR-like"/>
    <property type="match status" value="1"/>
</dbReference>
<feature type="chain" id="PRO_5001918497" evidence="2">
    <location>
        <begin position="19"/>
        <end position="398"/>
    </location>
</feature>
<reference evidence="3 4" key="1">
    <citation type="submission" date="2014-07" db="EMBL/GenBank/DDBJ databases">
        <authorList>
            <person name="McCorrison J."/>
            <person name="Sanka R."/>
            <person name="Torralba M."/>
            <person name="Gillis M."/>
            <person name="Haft D.H."/>
            <person name="Methe B."/>
            <person name="Sutton G."/>
            <person name="Nelson K.E."/>
        </authorList>
    </citation>
    <scope>NUCLEOTIDE SEQUENCE [LARGE SCALE GENOMIC DNA]</scope>
    <source>
        <strain evidence="3 4">DNF00882</strain>
    </source>
</reference>
<dbReference type="EMBL" id="JRNR01000093">
    <property type="protein sequence ID" value="KGF48487.1"/>
    <property type="molecule type" value="Genomic_DNA"/>
</dbReference>
<gene>
    <name evidence="3" type="ORF">HMPREF0654_09015</name>
</gene>
<evidence type="ECO:0000256" key="1">
    <source>
        <dbReference type="PROSITE-ProRule" id="PRU00339"/>
    </source>
</evidence>
<protein>
    <submittedName>
        <fullName evidence="3">Uncharacterized protein</fullName>
    </submittedName>
</protein>
<evidence type="ECO:0000313" key="4">
    <source>
        <dbReference type="Proteomes" id="UP000029538"/>
    </source>
</evidence>